<organism evidence="1 2">
    <name type="scientific">Schleiferilactobacillus shenzhenensis LY-73</name>
    <dbReference type="NCBI Taxonomy" id="1231336"/>
    <lineage>
        <taxon>Bacteria</taxon>
        <taxon>Bacillati</taxon>
        <taxon>Bacillota</taxon>
        <taxon>Bacilli</taxon>
        <taxon>Lactobacillales</taxon>
        <taxon>Lactobacillaceae</taxon>
        <taxon>Schleiferilactobacillus</taxon>
    </lineage>
</organism>
<evidence type="ECO:0000313" key="1">
    <source>
        <dbReference type="EMBL" id="ERL64917.1"/>
    </source>
</evidence>
<dbReference type="STRING" id="1231336.L248_0521"/>
<dbReference type="OrthoDB" id="9932430at2"/>
<reference evidence="2" key="1">
    <citation type="journal article" date="2013" name="Genome Announc.">
        <title>Whole-Genome Sequencing of Lactobacillus shenzhenensis Strain LY-73T.</title>
        <authorList>
            <person name="Lin Z."/>
            <person name="Liu Z."/>
            <person name="Yang R."/>
            <person name="Zou Y."/>
            <person name="Wan D."/>
            <person name="Chen J."/>
            <person name="Guo M."/>
            <person name="Zhao J."/>
            <person name="Fang C."/>
            <person name="Yang R."/>
            <person name="Liu F."/>
        </authorList>
    </citation>
    <scope>NUCLEOTIDE SEQUENCE [LARGE SCALE GENOMIC DNA]</scope>
    <source>
        <strain evidence="2">LY-73</strain>
    </source>
</reference>
<proteinExistence type="predicted"/>
<sequence>MMYAYLLGLMLAGVLIVNFQLSRENKRLKAMFHFDDKELIAEAKKLLPDNHPTAVVLALQEKFFPLGRDQAKNAVNEATKELNTAIDQGHTDSSAKPRG</sequence>
<evidence type="ECO:0000313" key="2">
    <source>
        <dbReference type="Proteomes" id="UP000030647"/>
    </source>
</evidence>
<dbReference type="RefSeq" id="WP_022529854.1">
    <property type="nucleotide sequence ID" value="NZ_KI271591.1"/>
</dbReference>
<dbReference type="Proteomes" id="UP000030647">
    <property type="component" value="Unassembled WGS sequence"/>
</dbReference>
<dbReference type="AlphaFoldDB" id="U4TU02"/>
<dbReference type="EMBL" id="KI271591">
    <property type="protein sequence ID" value="ERL64917.1"/>
    <property type="molecule type" value="Genomic_DNA"/>
</dbReference>
<protein>
    <submittedName>
        <fullName evidence="1">Uncharacterized protein</fullName>
    </submittedName>
</protein>
<dbReference type="eggNOG" id="ENOG5030BGQ">
    <property type="taxonomic scope" value="Bacteria"/>
</dbReference>
<accession>U4TU02</accession>
<dbReference type="HOGENOM" id="CLU_2316789_0_0_9"/>
<name>U4TU02_9LACO</name>
<keyword evidence="2" id="KW-1185">Reference proteome</keyword>
<gene>
    <name evidence="1" type="ORF">L248_0521</name>
</gene>